<gene>
    <name evidence="2" type="ORF">CHF27_010330</name>
</gene>
<keyword evidence="3" id="KW-1185">Reference proteome</keyword>
<feature type="transmembrane region" description="Helical" evidence="1">
    <location>
        <begin position="179"/>
        <end position="202"/>
    </location>
</feature>
<keyword evidence="1" id="KW-0812">Transmembrane</keyword>
<dbReference type="InterPro" id="IPR010178">
    <property type="entry name" value="Lit"/>
</dbReference>
<sequence>MKRFLNILFSFCLSILIIAGAVRFTMEFRELYYFDIDYLNIPSFTGMSREDIVLNYDYLIDYNLRCDDSEFKMPTLKSSPKGKIHFEEVRNIFQNVNKVLFIFFVISIIGIFVSFKNRNIKILSLTSKVLLVIPLVLSIPIILNFEKSFIVFHKLLFENDYWIFDPNLDPVINMLPEEFFFHSGIMIIILILLSSGIIYSIYRILNKNKFY</sequence>
<proteinExistence type="predicted"/>
<dbReference type="OrthoDB" id="9813051at2"/>
<reference evidence="2 3" key="1">
    <citation type="journal article" date="2017" name="Genome Announc.">
        <title>Draft Genome Sequence of Romboutsia maritimum sp. nov. Strain CCRI-22766(T), Isolated from Coastal Estuarine Mud.</title>
        <authorList>
            <person name="Maheux A.F."/>
            <person name="Boudreau D.K."/>
            <person name="Berube E."/>
            <person name="Boissinot M."/>
            <person name="Raymond F."/>
            <person name="Brodeur S."/>
            <person name="Corbeil J."/>
            <person name="Brightwell G."/>
            <person name="Broda D."/>
            <person name="Omar R.F."/>
            <person name="Bergeron M.G."/>
        </authorList>
    </citation>
    <scope>NUCLEOTIDE SEQUENCE [LARGE SCALE GENOMIC DNA]</scope>
    <source>
        <strain evidence="2 3">CCRI-22766</strain>
    </source>
</reference>
<evidence type="ECO:0000256" key="1">
    <source>
        <dbReference type="SAM" id="Phobius"/>
    </source>
</evidence>
<feature type="transmembrane region" description="Helical" evidence="1">
    <location>
        <begin position="99"/>
        <end position="115"/>
    </location>
</feature>
<comment type="caution">
    <text evidence="2">The sequence shown here is derived from an EMBL/GenBank/DDBJ whole genome shotgun (WGS) entry which is preliminary data.</text>
</comment>
<dbReference type="RefSeq" id="WP_095406829.1">
    <property type="nucleotide sequence ID" value="NZ_NOJZ02000020.1"/>
</dbReference>
<dbReference type="EMBL" id="NOJZ02000020">
    <property type="protein sequence ID" value="RDY23069.1"/>
    <property type="molecule type" value="Genomic_DNA"/>
</dbReference>
<dbReference type="NCBIfam" id="TIGR01906">
    <property type="entry name" value="integ_TIGR01906"/>
    <property type="match status" value="1"/>
</dbReference>
<dbReference type="Proteomes" id="UP000243494">
    <property type="component" value="Unassembled WGS sequence"/>
</dbReference>
<protein>
    <submittedName>
        <fullName evidence="2">TIGR01906 family membrane protein</fullName>
    </submittedName>
</protein>
<dbReference type="Pfam" id="PF07314">
    <property type="entry name" value="Lit"/>
    <property type="match status" value="1"/>
</dbReference>
<name>A0A371IRG5_9FIRM</name>
<evidence type="ECO:0000313" key="2">
    <source>
        <dbReference type="EMBL" id="RDY23069.1"/>
    </source>
</evidence>
<evidence type="ECO:0000313" key="3">
    <source>
        <dbReference type="Proteomes" id="UP000243494"/>
    </source>
</evidence>
<organism evidence="2 3">
    <name type="scientific">Romboutsia maritimum</name>
    <dbReference type="NCBI Taxonomy" id="2020948"/>
    <lineage>
        <taxon>Bacteria</taxon>
        <taxon>Bacillati</taxon>
        <taxon>Bacillota</taxon>
        <taxon>Clostridia</taxon>
        <taxon>Peptostreptococcales</taxon>
        <taxon>Peptostreptococcaceae</taxon>
        <taxon>Romboutsia</taxon>
    </lineage>
</organism>
<feature type="transmembrane region" description="Helical" evidence="1">
    <location>
        <begin position="122"/>
        <end position="143"/>
    </location>
</feature>
<keyword evidence="1" id="KW-1133">Transmembrane helix</keyword>
<keyword evidence="1" id="KW-0472">Membrane</keyword>
<accession>A0A371IRG5</accession>
<dbReference type="AlphaFoldDB" id="A0A371IRG5"/>